<comment type="similarity">
    <text evidence="1">Belongs to the aldehyde dehydrogenase family.</text>
</comment>
<proteinExistence type="inferred from homology"/>
<dbReference type="SUPFAM" id="SSF53720">
    <property type="entry name" value="ALDH-like"/>
    <property type="match status" value="1"/>
</dbReference>
<evidence type="ECO:0000313" key="6">
    <source>
        <dbReference type="Proteomes" id="UP001169027"/>
    </source>
</evidence>
<evidence type="ECO:0000256" key="2">
    <source>
        <dbReference type="ARBA" id="ARBA00022857"/>
    </source>
</evidence>
<evidence type="ECO:0000259" key="4">
    <source>
        <dbReference type="Pfam" id="PF00171"/>
    </source>
</evidence>
<dbReference type="Gene3D" id="3.40.309.10">
    <property type="entry name" value="Aldehyde Dehydrogenase, Chain A, domain 2"/>
    <property type="match status" value="1"/>
</dbReference>
<dbReference type="EMBL" id="JAUKVY010000037">
    <property type="protein sequence ID" value="MDO1537252.1"/>
    <property type="molecule type" value="Genomic_DNA"/>
</dbReference>
<gene>
    <name evidence="5" type="ORF">Q2T77_33805</name>
</gene>
<dbReference type="Gene3D" id="3.40.605.10">
    <property type="entry name" value="Aldehyde Dehydrogenase, Chain A, domain 1"/>
    <property type="match status" value="1"/>
</dbReference>
<name>A0ABT8SE99_9BURK</name>
<dbReference type="RefSeq" id="WP_301815574.1">
    <property type="nucleotide sequence ID" value="NZ_JAUJZH010000037.1"/>
</dbReference>
<dbReference type="Pfam" id="PF00171">
    <property type="entry name" value="Aldedh"/>
    <property type="match status" value="1"/>
</dbReference>
<evidence type="ECO:0000256" key="1">
    <source>
        <dbReference type="ARBA" id="ARBA00009986"/>
    </source>
</evidence>
<accession>A0ABT8SE99</accession>
<feature type="domain" description="Aldehyde dehydrogenase" evidence="4">
    <location>
        <begin position="2"/>
        <end position="452"/>
    </location>
</feature>
<comment type="caution">
    <text evidence="5">The sequence shown here is derived from an EMBL/GenBank/DDBJ whole genome shotgun (WGS) entry which is preliminary data.</text>
</comment>
<dbReference type="Proteomes" id="UP001169027">
    <property type="component" value="Unassembled WGS sequence"/>
</dbReference>
<dbReference type="PANTHER" id="PTHR43217:SF1">
    <property type="entry name" value="SUCCINATE SEMIALDEHYDE DEHYDROGENASE [NAD(P)+] SAD"/>
    <property type="match status" value="1"/>
</dbReference>
<keyword evidence="2" id="KW-0521">NADP</keyword>
<dbReference type="InterPro" id="IPR044148">
    <property type="entry name" value="ALDH_GabD1-like"/>
</dbReference>
<dbReference type="InterPro" id="IPR016162">
    <property type="entry name" value="Ald_DH_N"/>
</dbReference>
<evidence type="ECO:0000313" key="5">
    <source>
        <dbReference type="EMBL" id="MDO1537252.1"/>
    </source>
</evidence>
<dbReference type="InterPro" id="IPR015590">
    <property type="entry name" value="Aldehyde_DH_dom"/>
</dbReference>
<dbReference type="InterPro" id="IPR016161">
    <property type="entry name" value="Ald_DH/histidinol_DH"/>
</dbReference>
<dbReference type="InterPro" id="IPR016160">
    <property type="entry name" value="Ald_DH_CS_CYS"/>
</dbReference>
<keyword evidence="6" id="KW-1185">Reference proteome</keyword>
<keyword evidence="3" id="KW-0560">Oxidoreductase</keyword>
<dbReference type="PANTHER" id="PTHR43217">
    <property type="entry name" value="SUCCINATE SEMIALDEHYDE DEHYDROGENASE [NAD(P)+] SAD"/>
    <property type="match status" value="1"/>
</dbReference>
<sequence>MTIESINPATGKPIARYELTPASALPGIVERAHAAFLQWRQSGFAERTAPLQRAAGILRRNEREYAQLMAQEMGKPVSNGLEEVRACAAVCEHYAEHAAEMLADTPLTSDFTRSRVVYRPLGVVLGVQPWNWPFHQVFRMAVPALAAGNAVVVKHASNVPGCARAIEDVFVRAQLPPDLLRVLLLASADVEALVSHPLVRGVSLTGSGPAGAAVARAAGGKLKKSVLELGGSDPYLVLADADIELAARICTQGRLGNSGQSCIAAKRMIVVKDVRAAFEERFVALMGAARVGDPLLDDTVVGPLARRDLRDALHAQVQASVAAGARLLLGGAVPEGPGSFYPATVLTDVRRGMPAFDEELFGPVAAIVPVADEGAAIAAANDSAYGLGGCVLTRDVQRGERIAADLLDSGMAWVNGCVREDPRLPFGGIKDSGYGREQATWGIREFVNVKTVVVT</sequence>
<dbReference type="PROSITE" id="PS00070">
    <property type="entry name" value="ALDEHYDE_DEHYDR_CYS"/>
    <property type="match status" value="1"/>
</dbReference>
<protein>
    <submittedName>
        <fullName evidence="5">NAD-dependent succinate-semialdehyde dehydrogenase</fullName>
    </submittedName>
</protein>
<dbReference type="InterPro" id="IPR016163">
    <property type="entry name" value="Ald_DH_C"/>
</dbReference>
<dbReference type="CDD" id="cd07100">
    <property type="entry name" value="ALDH_SSADH1_GabD1"/>
    <property type="match status" value="1"/>
</dbReference>
<dbReference type="InterPro" id="IPR047110">
    <property type="entry name" value="GABD/Sad-like"/>
</dbReference>
<organism evidence="5 6">
    <name type="scientific">Variovorax ginsengisoli</name>
    <dbReference type="NCBI Taxonomy" id="363844"/>
    <lineage>
        <taxon>Bacteria</taxon>
        <taxon>Pseudomonadati</taxon>
        <taxon>Pseudomonadota</taxon>
        <taxon>Betaproteobacteria</taxon>
        <taxon>Burkholderiales</taxon>
        <taxon>Comamonadaceae</taxon>
        <taxon>Variovorax</taxon>
    </lineage>
</organism>
<reference evidence="5" key="1">
    <citation type="submission" date="2023-06" db="EMBL/GenBank/DDBJ databases">
        <authorList>
            <person name="Jiang Y."/>
            <person name="Liu Q."/>
        </authorList>
    </citation>
    <scope>NUCLEOTIDE SEQUENCE</scope>
    <source>
        <strain evidence="5">CGMCC 1.12090</strain>
    </source>
</reference>
<evidence type="ECO:0000256" key="3">
    <source>
        <dbReference type="ARBA" id="ARBA00023002"/>
    </source>
</evidence>